<protein>
    <submittedName>
        <fullName evidence="1">Uncharacterized protein</fullName>
    </submittedName>
</protein>
<evidence type="ECO:0000313" key="2">
    <source>
        <dbReference type="Proteomes" id="UP001152795"/>
    </source>
</evidence>
<keyword evidence="2" id="KW-1185">Reference proteome</keyword>
<dbReference type="Proteomes" id="UP001152795">
    <property type="component" value="Unassembled WGS sequence"/>
</dbReference>
<comment type="caution">
    <text evidence="1">The sequence shown here is derived from an EMBL/GenBank/DDBJ whole genome shotgun (WGS) entry which is preliminary data.</text>
</comment>
<reference evidence="1" key="1">
    <citation type="submission" date="2020-04" db="EMBL/GenBank/DDBJ databases">
        <authorList>
            <person name="Alioto T."/>
            <person name="Alioto T."/>
            <person name="Gomez Garrido J."/>
        </authorList>
    </citation>
    <scope>NUCLEOTIDE SEQUENCE</scope>
    <source>
        <strain evidence="1">A484AB</strain>
    </source>
</reference>
<gene>
    <name evidence="1" type="ORF">PACLA_8A063201</name>
</gene>
<organism evidence="1 2">
    <name type="scientific">Paramuricea clavata</name>
    <name type="common">Red gorgonian</name>
    <name type="synonym">Violescent sea-whip</name>
    <dbReference type="NCBI Taxonomy" id="317549"/>
    <lineage>
        <taxon>Eukaryota</taxon>
        <taxon>Metazoa</taxon>
        <taxon>Cnidaria</taxon>
        <taxon>Anthozoa</taxon>
        <taxon>Octocorallia</taxon>
        <taxon>Malacalcyonacea</taxon>
        <taxon>Plexauridae</taxon>
        <taxon>Paramuricea</taxon>
    </lineage>
</organism>
<dbReference type="AlphaFoldDB" id="A0A6S7J149"/>
<sequence length="140" mass="16245">MKFADLYFRCPEILSDLDAILGRGAFIHFGFRYVNGETGYELDKRHAMCTMIPVRSNINNTAIELFVSTELRSNWHPILCWLECCEYNGSKLIFDLGKPDALKRNDDGDEDDDMPLMESDQNDRTLCHPSRNLDNLHYLH</sequence>
<proteinExistence type="predicted"/>
<name>A0A6S7J149_PARCT</name>
<evidence type="ECO:0000313" key="1">
    <source>
        <dbReference type="EMBL" id="CAB4022839.1"/>
    </source>
</evidence>
<accession>A0A6S7J149</accession>
<dbReference type="EMBL" id="CACRXK020012186">
    <property type="protein sequence ID" value="CAB4022839.1"/>
    <property type="molecule type" value="Genomic_DNA"/>
</dbReference>